<dbReference type="PANTHER" id="PTHR30287:SF1">
    <property type="entry name" value="INNER MEMBRANE PROTEIN"/>
    <property type="match status" value="1"/>
</dbReference>
<feature type="domain" description="ABC3 transporter permease C-terminal" evidence="7">
    <location>
        <begin position="264"/>
        <end position="380"/>
    </location>
</feature>
<keyword evidence="3 6" id="KW-0812">Transmembrane</keyword>
<keyword evidence="5 6" id="KW-0472">Membrane</keyword>
<name>A0A5C4MPC7_9ACTN</name>
<feature type="domain" description="ABC3 transporter permease C-terminal" evidence="7">
    <location>
        <begin position="716"/>
        <end position="820"/>
    </location>
</feature>
<feature type="transmembrane region" description="Helical" evidence="6">
    <location>
        <begin position="703"/>
        <end position="724"/>
    </location>
</feature>
<feature type="transmembrane region" description="Helical" evidence="6">
    <location>
        <begin position="352"/>
        <end position="373"/>
    </location>
</feature>
<feature type="transmembrane region" description="Helical" evidence="6">
    <location>
        <begin position="407"/>
        <end position="424"/>
    </location>
</feature>
<dbReference type="PANTHER" id="PTHR30287">
    <property type="entry name" value="MEMBRANE COMPONENT OF PREDICTED ABC SUPERFAMILY METABOLITE UPTAKE TRANSPORTER"/>
    <property type="match status" value="1"/>
</dbReference>
<dbReference type="EMBL" id="VDFR01000046">
    <property type="protein sequence ID" value="TNC47346.1"/>
    <property type="molecule type" value="Genomic_DNA"/>
</dbReference>
<dbReference type="EMBL" id="VDFR01000043">
    <property type="protein sequence ID" value="TNC47675.1"/>
    <property type="molecule type" value="Genomic_DNA"/>
</dbReference>
<keyword evidence="2" id="KW-1003">Cell membrane</keyword>
<keyword evidence="4 6" id="KW-1133">Transmembrane helix</keyword>
<evidence type="ECO:0000256" key="3">
    <source>
        <dbReference type="ARBA" id="ARBA00022692"/>
    </source>
</evidence>
<dbReference type="RefSeq" id="WP_139105753.1">
    <property type="nucleotide sequence ID" value="NZ_VDFR01000043.1"/>
</dbReference>
<gene>
    <name evidence="9" type="ORF">FHE65_09340</name>
    <name evidence="8" type="ORF">FHE65_10025</name>
</gene>
<dbReference type="Proteomes" id="UP000306740">
    <property type="component" value="Unassembled WGS sequence"/>
</dbReference>
<feature type="transmembrane region" description="Helical" evidence="6">
    <location>
        <begin position="430"/>
        <end position="452"/>
    </location>
</feature>
<comment type="subcellular location">
    <subcellularLocation>
        <location evidence="1">Cell membrane</location>
        <topology evidence="1">Multi-pass membrane protein</topology>
    </subcellularLocation>
</comment>
<dbReference type="Pfam" id="PF02687">
    <property type="entry name" value="FtsX"/>
    <property type="match status" value="2"/>
</dbReference>
<evidence type="ECO:0000256" key="4">
    <source>
        <dbReference type="ARBA" id="ARBA00022989"/>
    </source>
</evidence>
<evidence type="ECO:0000256" key="2">
    <source>
        <dbReference type="ARBA" id="ARBA00022475"/>
    </source>
</evidence>
<dbReference type="InterPro" id="IPR003838">
    <property type="entry name" value="ABC3_permease_C"/>
</dbReference>
<reference evidence="9 10" key="1">
    <citation type="submission" date="2019-05" db="EMBL/GenBank/DDBJ databases">
        <title>Mumia sp. nov., isolated from the intestinal contents of plateau pika (Ochotona curzoniae) in the Qinghai-Tibet plateau of China.</title>
        <authorList>
            <person name="Tian Z."/>
        </authorList>
    </citation>
    <scope>NUCLEOTIDE SEQUENCE [LARGE SCALE GENOMIC DNA]</scope>
    <source>
        <strain evidence="10">527</strain>
        <strain evidence="9">Z527</strain>
    </source>
</reference>
<proteinExistence type="predicted"/>
<sequence length="824" mass="84343">MMPASSPQLPARALARGHLGALLALAFAIFGGTALITAGAVLTETSLSAQAPPDRLAGATVLVSAPQHVAVAEDFDVRLTERASVPTDLADRVADVPGVAAVATDVTFPVSLTARGSGSTVTHDAHSWAVAALSDPGLRGAAPKTGEVVLNHETAESAGLAIGDRLELTAGDTARTVRVSGIVESPGAVHLAQQDAAVVAPLPDGVADLIAVRASDDADTAQVAAAIEDAVGSEYRVTTGDARGAVESLAIGNARGELLELAASMAGVLLLLVGFIAASALAISVAHQRRELALLRAVGATPRQIRSLVARQSTVAAAVGLVPGVALGYPLAGWFSGELADAGAVSTELPVAYTPIAGMTVVALTLLVVQLAARGAVLRASRRPAKEAMGDAQVEPRHPSRIRTGTGLTLIALSLAPAFLPLVMPGDAAFLSAASSTLVGIVGLALAGPALARALTGRLFRRTDDRTSATRWLALNNTHAYALRTAGSVSVLALALGLTLTQVYAQSTLDTVTREEQSAGMKADARVTGPLTAGDVAALSATPGIDAAVPMVSTTFVRTSTSLGDATTERFPALGVGPGADQVLDLDVADGDLAALRGESVALDAGAARRWGLRVGDRTALRLGNGVTVRPVVVATYRRAFGFGGLIVSTDLLTAHGLARSIDTVLVEGDSAAARAWAEGRTHHTVVSGRSLTEDGGTNMERWISLIVLMPMLGYVLVAVANSLRTATGRRREELAMLRMLGATPRQIRAMVTREAALISALAITAGLMLSVLPMSVLALGVVGRPWPQGPLWVIPAMSAVVALIATCSMRGATRRMLRRPVIG</sequence>
<evidence type="ECO:0000313" key="9">
    <source>
        <dbReference type="EMBL" id="TNC47675.1"/>
    </source>
</evidence>
<dbReference type="OrthoDB" id="3223244at2"/>
<evidence type="ECO:0000256" key="1">
    <source>
        <dbReference type="ARBA" id="ARBA00004651"/>
    </source>
</evidence>
<organism evidence="9 10">
    <name type="scientific">Mumia zhuanghuii</name>
    <dbReference type="NCBI Taxonomy" id="2585211"/>
    <lineage>
        <taxon>Bacteria</taxon>
        <taxon>Bacillati</taxon>
        <taxon>Actinomycetota</taxon>
        <taxon>Actinomycetes</taxon>
        <taxon>Propionibacteriales</taxon>
        <taxon>Nocardioidaceae</taxon>
        <taxon>Mumia</taxon>
    </lineage>
</organism>
<dbReference type="AlphaFoldDB" id="A0A5C4MPC7"/>
<evidence type="ECO:0000256" key="6">
    <source>
        <dbReference type="SAM" id="Phobius"/>
    </source>
</evidence>
<dbReference type="InterPro" id="IPR038766">
    <property type="entry name" value="Membrane_comp_ABC_pdt"/>
</dbReference>
<evidence type="ECO:0000313" key="10">
    <source>
        <dbReference type="Proteomes" id="UP000306740"/>
    </source>
</evidence>
<evidence type="ECO:0000259" key="7">
    <source>
        <dbReference type="Pfam" id="PF02687"/>
    </source>
</evidence>
<feature type="transmembrane region" description="Helical" evidence="6">
    <location>
        <begin position="792"/>
        <end position="810"/>
    </location>
</feature>
<accession>A0A5C4MPC7</accession>
<feature type="transmembrane region" description="Helical" evidence="6">
    <location>
        <begin position="756"/>
        <end position="780"/>
    </location>
</feature>
<evidence type="ECO:0000256" key="5">
    <source>
        <dbReference type="ARBA" id="ARBA00023136"/>
    </source>
</evidence>
<evidence type="ECO:0000313" key="8">
    <source>
        <dbReference type="EMBL" id="TNC47346.1"/>
    </source>
</evidence>
<protein>
    <submittedName>
        <fullName evidence="9">FtsX-like permease family protein</fullName>
    </submittedName>
</protein>
<feature type="transmembrane region" description="Helical" evidence="6">
    <location>
        <begin position="261"/>
        <end position="286"/>
    </location>
</feature>
<feature type="transmembrane region" description="Helical" evidence="6">
    <location>
        <begin position="313"/>
        <end position="332"/>
    </location>
</feature>
<dbReference type="GO" id="GO:0005886">
    <property type="term" value="C:plasma membrane"/>
    <property type="evidence" value="ECO:0007669"/>
    <property type="project" value="UniProtKB-SubCell"/>
</dbReference>
<comment type="caution">
    <text evidence="9">The sequence shown here is derived from an EMBL/GenBank/DDBJ whole genome shotgun (WGS) entry which is preliminary data.</text>
</comment>